<feature type="transmembrane region" description="Helical" evidence="12">
    <location>
        <begin position="287"/>
        <end position="307"/>
    </location>
</feature>
<accession>A0ABT5MHN7</accession>
<feature type="transmembrane region" description="Helical" evidence="12">
    <location>
        <begin position="211"/>
        <end position="235"/>
    </location>
</feature>
<feature type="transmembrane region" description="Helical" evidence="12">
    <location>
        <begin position="339"/>
        <end position="359"/>
    </location>
</feature>
<evidence type="ECO:0000256" key="10">
    <source>
        <dbReference type="ARBA" id="ARBA00023065"/>
    </source>
</evidence>
<evidence type="ECO:0000259" key="14">
    <source>
        <dbReference type="Pfam" id="PF22776"/>
    </source>
</evidence>
<feature type="domain" description="K+ potassium transporter integral membrane" evidence="13">
    <location>
        <begin position="13"/>
        <end position="465"/>
    </location>
</feature>
<dbReference type="Pfam" id="PF22776">
    <property type="entry name" value="K_trans_C"/>
    <property type="match status" value="1"/>
</dbReference>
<keyword evidence="8 12" id="KW-0630">Potassium</keyword>
<dbReference type="EMBL" id="JAQSIO010000002">
    <property type="protein sequence ID" value="MDD0814636.1"/>
    <property type="molecule type" value="Genomic_DNA"/>
</dbReference>
<dbReference type="PANTHER" id="PTHR30540">
    <property type="entry name" value="OSMOTIC STRESS POTASSIUM TRANSPORTER"/>
    <property type="match status" value="1"/>
</dbReference>
<proteinExistence type="inferred from homology"/>
<reference evidence="15 16" key="1">
    <citation type="submission" date="2023-02" db="EMBL/GenBank/DDBJ databases">
        <title>Bacterial whole genome sequence for Curvibacter sp. HBC28.</title>
        <authorList>
            <person name="Le V."/>
            <person name="Ko S.-R."/>
            <person name="Ahn C.-Y."/>
            <person name="Oh H.-M."/>
        </authorList>
    </citation>
    <scope>NUCLEOTIDE SEQUENCE [LARGE SCALE GENOMIC DNA]</scope>
    <source>
        <strain evidence="15 16">HBC28</strain>
    </source>
</reference>
<dbReference type="HAMAP" id="MF_01522">
    <property type="entry name" value="Kup"/>
    <property type="match status" value="1"/>
</dbReference>
<evidence type="ECO:0000313" key="16">
    <source>
        <dbReference type="Proteomes" id="UP001528672"/>
    </source>
</evidence>
<dbReference type="Proteomes" id="UP001528672">
    <property type="component" value="Unassembled WGS sequence"/>
</dbReference>
<gene>
    <name evidence="12" type="primary">kup</name>
    <name evidence="15" type="ORF">PSQ39_08350</name>
</gene>
<dbReference type="InterPro" id="IPR003855">
    <property type="entry name" value="K+_transporter"/>
</dbReference>
<comment type="function">
    <text evidence="12">Transport of potassium into the cell. Likely operates as a K(+):H(+) symporter.</text>
</comment>
<keyword evidence="16" id="KW-1185">Reference proteome</keyword>
<keyword evidence="10 12" id="KW-0406">Ion transport</keyword>
<evidence type="ECO:0000313" key="15">
    <source>
        <dbReference type="EMBL" id="MDD0814636.1"/>
    </source>
</evidence>
<evidence type="ECO:0000256" key="3">
    <source>
        <dbReference type="ARBA" id="ARBA00022448"/>
    </source>
</evidence>
<feature type="transmembrane region" description="Helical" evidence="12">
    <location>
        <begin position="394"/>
        <end position="414"/>
    </location>
</feature>
<comment type="similarity">
    <text evidence="2 12">Belongs to the HAK/KUP transporter (TC 2.A.72) family.</text>
</comment>
<dbReference type="RefSeq" id="WP_273926278.1">
    <property type="nucleotide sequence ID" value="NZ_JAQSIO010000002.1"/>
</dbReference>
<evidence type="ECO:0000256" key="1">
    <source>
        <dbReference type="ARBA" id="ARBA00004141"/>
    </source>
</evidence>
<keyword evidence="9 12" id="KW-1133">Transmembrane helix</keyword>
<organism evidence="15 16">
    <name type="scientific">Curvibacter microcysteis</name>
    <dbReference type="NCBI Taxonomy" id="3026419"/>
    <lineage>
        <taxon>Bacteria</taxon>
        <taxon>Pseudomonadati</taxon>
        <taxon>Pseudomonadota</taxon>
        <taxon>Betaproteobacteria</taxon>
        <taxon>Burkholderiales</taxon>
        <taxon>Comamonadaceae</taxon>
        <taxon>Curvibacter</taxon>
    </lineage>
</organism>
<evidence type="ECO:0000256" key="2">
    <source>
        <dbReference type="ARBA" id="ARBA00007019"/>
    </source>
</evidence>
<comment type="subcellular location">
    <subcellularLocation>
        <location evidence="12">Cell membrane</location>
        <topology evidence="12">Multi-pass membrane protein</topology>
    </subcellularLocation>
    <subcellularLocation>
        <location evidence="1">Membrane</location>
        <topology evidence="1">Multi-pass membrane protein</topology>
    </subcellularLocation>
</comment>
<keyword evidence="5 12" id="KW-0633">Potassium transport</keyword>
<evidence type="ECO:0000256" key="12">
    <source>
        <dbReference type="HAMAP-Rule" id="MF_01522"/>
    </source>
</evidence>
<feature type="transmembrane region" description="Helical" evidence="12">
    <location>
        <begin position="426"/>
        <end position="442"/>
    </location>
</feature>
<dbReference type="InterPro" id="IPR023051">
    <property type="entry name" value="Kup"/>
</dbReference>
<evidence type="ECO:0000259" key="13">
    <source>
        <dbReference type="Pfam" id="PF02705"/>
    </source>
</evidence>
<evidence type="ECO:0000256" key="8">
    <source>
        <dbReference type="ARBA" id="ARBA00022958"/>
    </source>
</evidence>
<comment type="catalytic activity">
    <reaction evidence="12">
        <text>K(+)(in) + H(+)(in) = K(+)(out) + H(+)(out)</text>
        <dbReference type="Rhea" id="RHEA:28490"/>
        <dbReference type="ChEBI" id="CHEBI:15378"/>
        <dbReference type="ChEBI" id="CHEBI:29103"/>
    </reaction>
</comment>
<sequence>MAHAAHRSSLAALTLGAIGVVYGDIGTSPLYAFKEVFASGHVELTTDNVVGILSLFFWTLSVIVSLKYVALIMRADNHGEGGLMALLALASQSVQDRPRLRAALMSVGVFGVALFFGDGVITPAVSVLSAVEGLEVITPRASPYVMPISLAVLLSLFLAQRFGTARLGRFFGVAMVGWFVCIGLAGVPHIAQHPEVLAALSPHHALHFAWAHQQIAFITLGAVFLCVTGAEALYADMGHFGARPIRLAWFILVLPSLTLNYFGQGALVLSNPAAAENPFFRMMPDWAMVPMVGLATLATVIASQALISGAFSAAKQTIQLGYLPRLAIRHTSERESGQIYVPAVNWALLAGVVLAVVAFRSSGALAAAYGISVSLVMVITTVLTFFVIRYGWKLPLPLCLAATSLFLMVDIAFFSSNLLKIAEGGWFPLLMALALYLILSSWKQGRHLLLERVRSDALDLPSFLESVRANPPLRVEGTAVFLSAAPGTVPSALLHNLKHNKVLHRHNLFLNVQNQDQPRIPLSEQALVTELGHDSWSVSVRFGFMDEPDVPRALAQSSALQDLLDPMSTSYFLSRDTVVPSFERGMSLWRQKLFSQMHHSASGAADFLKLPNNLVVEMGSKIEL</sequence>
<feature type="transmembrane region" description="Helical" evidence="12">
    <location>
        <begin position="102"/>
        <end position="121"/>
    </location>
</feature>
<protein>
    <recommendedName>
        <fullName evidence="12">Probable potassium transport system protein Kup</fullName>
    </recommendedName>
</protein>
<dbReference type="InterPro" id="IPR053951">
    <property type="entry name" value="K_trans_N"/>
</dbReference>
<keyword evidence="3 12" id="KW-0813">Transport</keyword>
<dbReference type="Pfam" id="PF02705">
    <property type="entry name" value="K_trans"/>
    <property type="match status" value="1"/>
</dbReference>
<evidence type="ECO:0000256" key="9">
    <source>
        <dbReference type="ARBA" id="ARBA00022989"/>
    </source>
</evidence>
<feature type="transmembrane region" description="Helical" evidence="12">
    <location>
        <begin position="141"/>
        <end position="158"/>
    </location>
</feature>
<feature type="transmembrane region" description="Helical" evidence="12">
    <location>
        <begin position="49"/>
        <end position="70"/>
    </location>
</feature>
<feature type="transmembrane region" description="Helical" evidence="12">
    <location>
        <begin position="247"/>
        <end position="267"/>
    </location>
</feature>
<comment type="caution">
    <text evidence="15">The sequence shown here is derived from an EMBL/GenBank/DDBJ whole genome shotgun (WGS) entry which is preliminary data.</text>
</comment>
<keyword evidence="6 12" id="KW-0812">Transmembrane</keyword>
<evidence type="ECO:0000256" key="6">
    <source>
        <dbReference type="ARBA" id="ARBA00022692"/>
    </source>
</evidence>
<feature type="transmembrane region" description="Helical" evidence="12">
    <location>
        <begin position="170"/>
        <end position="191"/>
    </location>
</feature>
<evidence type="ECO:0000256" key="4">
    <source>
        <dbReference type="ARBA" id="ARBA00022475"/>
    </source>
</evidence>
<evidence type="ECO:0000256" key="11">
    <source>
        <dbReference type="ARBA" id="ARBA00023136"/>
    </source>
</evidence>
<keyword evidence="4 12" id="KW-1003">Cell membrane</keyword>
<dbReference type="InterPro" id="IPR053952">
    <property type="entry name" value="K_trans_C"/>
</dbReference>
<dbReference type="PANTHER" id="PTHR30540:SF79">
    <property type="entry name" value="LOW AFFINITY POTASSIUM TRANSPORT SYSTEM PROTEIN KUP"/>
    <property type="match status" value="1"/>
</dbReference>
<feature type="transmembrane region" description="Helical" evidence="12">
    <location>
        <begin position="365"/>
        <end position="387"/>
    </location>
</feature>
<feature type="domain" description="K+ potassium transporter C-terminal" evidence="14">
    <location>
        <begin position="477"/>
        <end position="624"/>
    </location>
</feature>
<evidence type="ECO:0000256" key="7">
    <source>
        <dbReference type="ARBA" id="ARBA00022847"/>
    </source>
</evidence>
<name>A0ABT5MHN7_9BURK</name>
<keyword evidence="7 12" id="KW-0769">Symport</keyword>
<keyword evidence="11 12" id="KW-0472">Membrane</keyword>
<evidence type="ECO:0000256" key="5">
    <source>
        <dbReference type="ARBA" id="ARBA00022538"/>
    </source>
</evidence>